<comment type="similarity">
    <text evidence="1">Belongs to the folate receptor family.</text>
</comment>
<feature type="domain" description="Folate receptor-like" evidence="5">
    <location>
        <begin position="63"/>
        <end position="208"/>
    </location>
</feature>
<keyword evidence="2 4" id="KW-0732">Signal</keyword>
<dbReference type="HOGENOM" id="CLU_081745_0_0_1"/>
<evidence type="ECO:0000313" key="7">
    <source>
        <dbReference type="Proteomes" id="UP000005225"/>
    </source>
</evidence>
<dbReference type="Ensembl" id="ENSOGAT00000012224.2">
    <property type="protein sequence ID" value="ENSOGAP00000010933.2"/>
    <property type="gene ID" value="ENSOGAG00000012219.2"/>
</dbReference>
<evidence type="ECO:0000256" key="1">
    <source>
        <dbReference type="ARBA" id="ARBA00007932"/>
    </source>
</evidence>
<dbReference type="InterPro" id="IPR018143">
    <property type="entry name" value="Folate_rcpt-like"/>
</dbReference>
<dbReference type="AlphaFoldDB" id="H0X6F3"/>
<dbReference type="FunCoup" id="H0X6F3">
    <property type="interactions" value="24"/>
</dbReference>
<dbReference type="Pfam" id="PF03024">
    <property type="entry name" value="Folate_rec"/>
    <property type="match status" value="1"/>
</dbReference>
<organism evidence="6 7">
    <name type="scientific">Otolemur garnettii</name>
    <name type="common">Small-eared galago</name>
    <name type="synonym">Garnett's greater bushbaby</name>
    <dbReference type="NCBI Taxonomy" id="30611"/>
    <lineage>
        <taxon>Eukaryota</taxon>
        <taxon>Metazoa</taxon>
        <taxon>Chordata</taxon>
        <taxon>Craniata</taxon>
        <taxon>Vertebrata</taxon>
        <taxon>Euteleostomi</taxon>
        <taxon>Mammalia</taxon>
        <taxon>Eutheria</taxon>
        <taxon>Euarchontoglires</taxon>
        <taxon>Primates</taxon>
        <taxon>Strepsirrhini</taxon>
        <taxon>Lorisiformes</taxon>
        <taxon>Galagidae</taxon>
        <taxon>Otolemur</taxon>
    </lineage>
</organism>
<dbReference type="GO" id="GO:1902444">
    <property type="term" value="F:riboflavin binding"/>
    <property type="evidence" value="ECO:0007669"/>
    <property type="project" value="Ensembl"/>
</dbReference>
<sequence length="246" mass="26444">MACWGHIQSNGLAWALQLTLAWILLEACGGSHTLQARSWGHHGLATDLDTDQVHLEENPQASDSKPYLKIQDLSSKESLLPGSCCPSVTDTPEALGPGVPPEPCGAPSTGCEFFLGHLQVALRSRFRTLLLGVRQAKPLCLELCEAWFAICENDMTCGWTWLPLPVKRSCEPNCRTYGQTFVDGTDLCRSVLGHTTPVASPGARHCLNVSLPALSHPRPRRRSRRPRTLILEAAGSGSGSGSGSGP</sequence>
<dbReference type="OMA" id="ESDITCG"/>
<feature type="signal peptide" evidence="4">
    <location>
        <begin position="1"/>
        <end position="30"/>
    </location>
</feature>
<reference evidence="6" key="3">
    <citation type="submission" date="2025-09" db="UniProtKB">
        <authorList>
            <consortium name="Ensembl"/>
        </authorList>
    </citation>
    <scope>IDENTIFICATION</scope>
</reference>
<dbReference type="InterPro" id="IPR004269">
    <property type="entry name" value="Folate_rcpt"/>
</dbReference>
<evidence type="ECO:0000256" key="4">
    <source>
        <dbReference type="SAM" id="SignalP"/>
    </source>
</evidence>
<protein>
    <submittedName>
        <fullName evidence="6">Retbindin</fullName>
    </submittedName>
</protein>
<proteinExistence type="inferred from homology"/>
<dbReference type="EMBL" id="AAQR03140504">
    <property type="status" value="NOT_ANNOTATED_CDS"/>
    <property type="molecule type" value="Genomic_DNA"/>
</dbReference>
<feature type="chain" id="PRO_5003545534" evidence="4">
    <location>
        <begin position="31"/>
        <end position="246"/>
    </location>
</feature>
<evidence type="ECO:0000313" key="6">
    <source>
        <dbReference type="Ensembl" id="ENSOGAP00000010933.2"/>
    </source>
</evidence>
<dbReference type="GO" id="GO:0009897">
    <property type="term" value="C:external side of plasma membrane"/>
    <property type="evidence" value="ECO:0007669"/>
    <property type="project" value="Ensembl"/>
</dbReference>
<dbReference type="InParanoid" id="H0X6F3"/>
<keyword evidence="3" id="KW-1015">Disulfide bond</keyword>
<dbReference type="GO" id="GO:0038023">
    <property type="term" value="F:signaling receptor activity"/>
    <property type="evidence" value="ECO:0007669"/>
    <property type="project" value="TreeGrafter"/>
</dbReference>
<dbReference type="Proteomes" id="UP000005225">
    <property type="component" value="Unassembled WGS sequence"/>
</dbReference>
<dbReference type="PANTHER" id="PTHR10517:SF19">
    <property type="entry name" value="RETBINDIN"/>
    <property type="match status" value="1"/>
</dbReference>
<dbReference type="STRING" id="30611.ENSOGAP00000010933"/>
<reference evidence="6" key="2">
    <citation type="submission" date="2025-08" db="UniProtKB">
        <authorList>
            <consortium name="Ensembl"/>
        </authorList>
    </citation>
    <scope>IDENTIFICATION</scope>
</reference>
<name>H0X6F3_OTOGA</name>
<dbReference type="GO" id="GO:0032217">
    <property type="term" value="F:riboflavin transmembrane transporter activity"/>
    <property type="evidence" value="ECO:0007669"/>
    <property type="project" value="TreeGrafter"/>
</dbReference>
<reference evidence="7" key="1">
    <citation type="submission" date="2011-03" db="EMBL/GenBank/DDBJ databases">
        <title>Version 3 of the genome sequence of Otolemur garnettii (Bushbaby).</title>
        <authorList>
            <consortium name="The Broad Institute Genome Sequencing Platform"/>
            <person name="Di Palma F."/>
            <person name="Johnson J."/>
            <person name="Lander E.S."/>
            <person name="Lindblad-Toh K."/>
            <person name="Jaffe D.B."/>
            <person name="Gnerre S."/>
            <person name="MacCallum I."/>
            <person name="Przybylski D."/>
            <person name="Ribeiro F.J."/>
            <person name="Burton J.N."/>
            <person name="Walker B.J."/>
            <person name="Sharpe T."/>
            <person name="Hall G."/>
        </authorList>
    </citation>
    <scope>NUCLEOTIDE SEQUENCE [LARGE SCALE GENOMIC DNA]</scope>
</reference>
<dbReference type="GO" id="GO:0033165">
    <property type="term" value="C:interphotoreceptor matrix"/>
    <property type="evidence" value="ECO:0007669"/>
    <property type="project" value="Ensembl"/>
</dbReference>
<evidence type="ECO:0000256" key="2">
    <source>
        <dbReference type="ARBA" id="ARBA00022729"/>
    </source>
</evidence>
<evidence type="ECO:0000256" key="3">
    <source>
        <dbReference type="ARBA" id="ARBA00023157"/>
    </source>
</evidence>
<accession>H0X6F3</accession>
<dbReference type="PANTHER" id="PTHR10517">
    <property type="entry name" value="FOLATE RECEPTOR"/>
    <property type="match status" value="1"/>
</dbReference>
<evidence type="ECO:0000259" key="5">
    <source>
        <dbReference type="Pfam" id="PF03024"/>
    </source>
</evidence>
<dbReference type="EMBL" id="AAQR03140503">
    <property type="status" value="NOT_ANNOTATED_CDS"/>
    <property type="molecule type" value="Genomic_DNA"/>
</dbReference>
<keyword evidence="7" id="KW-1185">Reference proteome</keyword>
<dbReference type="eggNOG" id="ENOG502RYYP">
    <property type="taxonomic scope" value="Eukaryota"/>
</dbReference>
<dbReference type="GeneTree" id="ENSGT00950000183144"/>